<protein>
    <submittedName>
        <fullName evidence="1">Uncharacterized protein</fullName>
    </submittedName>
</protein>
<name>A0A8A1L8N4_AJEC8</name>
<dbReference type="AlphaFoldDB" id="A0A8A1L8N4"/>
<organism evidence="1 2">
    <name type="scientific">Ajellomyces capsulatus (strain H88)</name>
    <name type="common">Darling's disease fungus</name>
    <name type="synonym">Histoplasma capsulatum</name>
    <dbReference type="NCBI Taxonomy" id="544711"/>
    <lineage>
        <taxon>Eukaryota</taxon>
        <taxon>Fungi</taxon>
        <taxon>Dikarya</taxon>
        <taxon>Ascomycota</taxon>
        <taxon>Pezizomycotina</taxon>
        <taxon>Eurotiomycetes</taxon>
        <taxon>Eurotiomycetidae</taxon>
        <taxon>Onygenales</taxon>
        <taxon>Ajellomycetaceae</taxon>
        <taxon>Histoplasma</taxon>
    </lineage>
</organism>
<proteinExistence type="predicted"/>
<evidence type="ECO:0000313" key="2">
    <source>
        <dbReference type="Proteomes" id="UP000663419"/>
    </source>
</evidence>
<dbReference type="VEuPathDB" id="FungiDB:I7I53_10973"/>
<evidence type="ECO:0000313" key="1">
    <source>
        <dbReference type="EMBL" id="QSS50326.1"/>
    </source>
</evidence>
<reference evidence="1" key="1">
    <citation type="submission" date="2021-01" db="EMBL/GenBank/DDBJ databases">
        <title>Chromosome-level genome assembly of a human fungal pathogen reveals clustering of transcriptionally co-regulated genes.</title>
        <authorList>
            <person name="Voorhies M."/>
            <person name="Cohen S."/>
            <person name="Shea T.P."/>
            <person name="Petrus S."/>
            <person name="Munoz J.F."/>
            <person name="Poplawski S."/>
            <person name="Goldman W.E."/>
            <person name="Michael T."/>
            <person name="Cuomo C.A."/>
            <person name="Sil A."/>
            <person name="Beyhan S."/>
        </authorList>
    </citation>
    <scope>NUCLEOTIDE SEQUENCE</scope>
    <source>
        <strain evidence="1">H88</strain>
    </source>
</reference>
<gene>
    <name evidence="1" type="ORF">I7I53_10973</name>
</gene>
<accession>A0A8A1L8N4</accession>
<dbReference type="Proteomes" id="UP000663419">
    <property type="component" value="Chromosome 1"/>
</dbReference>
<sequence length="74" mass="8392">MFLACAGTYFARLHTSVQILCLGIWRRPRLDSVTFQAQISDLLLGKRMEAKASSRFASFHRLGRGWIITPAKSH</sequence>
<dbReference type="EMBL" id="CP069102">
    <property type="protein sequence ID" value="QSS50326.1"/>
    <property type="molecule type" value="Genomic_DNA"/>
</dbReference>